<evidence type="ECO:0000256" key="1">
    <source>
        <dbReference type="ARBA" id="ARBA00004141"/>
    </source>
</evidence>
<dbReference type="Gene3D" id="3.40.190.10">
    <property type="entry name" value="Periplasmic binding protein-like II"/>
    <property type="match status" value="2"/>
</dbReference>
<keyword evidence="8" id="KW-0325">Glycoprotein</keyword>
<keyword evidence="3 12" id="KW-0812">Transmembrane</keyword>
<evidence type="ECO:0000256" key="2">
    <source>
        <dbReference type="ARBA" id="ARBA00022448"/>
    </source>
</evidence>
<evidence type="ECO:0000256" key="7">
    <source>
        <dbReference type="ARBA" id="ARBA00023170"/>
    </source>
</evidence>
<dbReference type="FunFam" id="3.40.190.10:FF:000010">
    <property type="entry name" value="glutamate receptor ionotropic, NMDA 1 isoform X1"/>
    <property type="match status" value="1"/>
</dbReference>
<feature type="transmembrane region" description="Helical" evidence="12">
    <location>
        <begin position="151"/>
        <end position="175"/>
    </location>
</feature>
<keyword evidence="7" id="KW-0675">Receptor</keyword>
<dbReference type="InterPro" id="IPR015683">
    <property type="entry name" value="Ionotropic_Glu_rcpt"/>
</dbReference>
<feature type="region of interest" description="Disordered" evidence="11">
    <location>
        <begin position="265"/>
        <end position="296"/>
    </location>
</feature>
<evidence type="ECO:0000256" key="6">
    <source>
        <dbReference type="ARBA" id="ARBA00023136"/>
    </source>
</evidence>
<evidence type="ECO:0000256" key="11">
    <source>
        <dbReference type="SAM" id="MobiDB-lite"/>
    </source>
</evidence>
<keyword evidence="6 12" id="KW-0472">Membrane</keyword>
<dbReference type="GO" id="GO:0015276">
    <property type="term" value="F:ligand-gated monoatomic ion channel activity"/>
    <property type="evidence" value="ECO:0007669"/>
    <property type="project" value="InterPro"/>
</dbReference>
<keyword evidence="5" id="KW-0406">Ion transport</keyword>
<sequence>LTAFQLRNPQKDFTFATVRGSSVDMYFKSQVELDTIYRTMEGRNVDTVEEGIQLVKSGVLKAFIWDSARLNYEASRDCDLVTTGDVFGRVGYGLAMKKGNPWIYELSQAVLSFHERGFMERLDTQWIFNSGEGENCAKTESSPATLELTNMAGVFIMVAVGIVAGLILLLVEIACSRHRGIRARRIACARSASKTWKDKVEKNRYHQVAGREGSSNSPIFVDECSNSRISPFPPHPSASPQPNYRLSQTVFKSYFKAVGPNDCTNQQAPKEVYTKPQQAKTLDPKRERNVVQRFQV</sequence>
<name>A0A158RA35_TAEAS</name>
<evidence type="ECO:0000256" key="12">
    <source>
        <dbReference type="SAM" id="Phobius"/>
    </source>
</evidence>
<organism evidence="14">
    <name type="scientific">Taenia asiatica</name>
    <name type="common">Asian tapeworm</name>
    <dbReference type="NCBI Taxonomy" id="60517"/>
    <lineage>
        <taxon>Eukaryota</taxon>
        <taxon>Metazoa</taxon>
        <taxon>Spiralia</taxon>
        <taxon>Lophotrochozoa</taxon>
        <taxon>Platyhelminthes</taxon>
        <taxon>Cestoda</taxon>
        <taxon>Eucestoda</taxon>
        <taxon>Cyclophyllidea</taxon>
        <taxon>Taeniidae</taxon>
        <taxon>Taenia</taxon>
    </lineage>
</organism>
<evidence type="ECO:0000256" key="4">
    <source>
        <dbReference type="ARBA" id="ARBA00022989"/>
    </source>
</evidence>
<keyword evidence="9" id="KW-1071">Ligand-gated ion channel</keyword>
<dbReference type="SMART" id="SM00079">
    <property type="entry name" value="PBPe"/>
    <property type="match status" value="1"/>
</dbReference>
<dbReference type="STRING" id="60517.A0A158RA35"/>
<dbReference type="WBParaSite" id="TASK_0000833801-mRNA-1">
    <property type="protein sequence ID" value="TASK_0000833801-mRNA-1"/>
    <property type="gene ID" value="TASK_0000833801"/>
</dbReference>
<accession>A0A158RA35</accession>
<feature type="domain" description="Ionotropic glutamate receptor C-terminal" evidence="13">
    <location>
        <begin position="2"/>
        <end position="129"/>
    </location>
</feature>
<proteinExistence type="predicted"/>
<keyword evidence="2" id="KW-0813">Transport</keyword>
<evidence type="ECO:0000313" key="14">
    <source>
        <dbReference type="WBParaSite" id="TASK_0000833801-mRNA-1"/>
    </source>
</evidence>
<keyword evidence="10" id="KW-0407">Ion channel</keyword>
<evidence type="ECO:0000256" key="5">
    <source>
        <dbReference type="ARBA" id="ARBA00023065"/>
    </source>
</evidence>
<evidence type="ECO:0000256" key="3">
    <source>
        <dbReference type="ARBA" id="ARBA00022692"/>
    </source>
</evidence>
<keyword evidence="4 12" id="KW-1133">Transmembrane helix</keyword>
<dbReference type="SUPFAM" id="SSF53850">
    <property type="entry name" value="Periplasmic binding protein-like II"/>
    <property type="match status" value="1"/>
</dbReference>
<reference evidence="14" key="1">
    <citation type="submission" date="2016-04" db="UniProtKB">
        <authorList>
            <consortium name="WormBaseParasite"/>
        </authorList>
    </citation>
    <scope>IDENTIFICATION</scope>
</reference>
<evidence type="ECO:0000256" key="8">
    <source>
        <dbReference type="ARBA" id="ARBA00023180"/>
    </source>
</evidence>
<evidence type="ECO:0000259" key="13">
    <source>
        <dbReference type="SMART" id="SM00079"/>
    </source>
</evidence>
<dbReference type="InterPro" id="IPR001320">
    <property type="entry name" value="Iontro_rcpt_C"/>
</dbReference>
<comment type="subcellular location">
    <subcellularLocation>
        <location evidence="1">Membrane</location>
        <topology evidence="1">Multi-pass membrane protein</topology>
    </subcellularLocation>
</comment>
<evidence type="ECO:0000256" key="9">
    <source>
        <dbReference type="ARBA" id="ARBA00023286"/>
    </source>
</evidence>
<protein>
    <submittedName>
        <fullName evidence="14">PBPe domain-containing protein</fullName>
    </submittedName>
</protein>
<dbReference type="PANTHER" id="PTHR18966">
    <property type="entry name" value="IONOTROPIC GLUTAMATE RECEPTOR"/>
    <property type="match status" value="1"/>
</dbReference>
<evidence type="ECO:0000256" key="10">
    <source>
        <dbReference type="ARBA" id="ARBA00023303"/>
    </source>
</evidence>
<dbReference type="AlphaFoldDB" id="A0A158RA35"/>
<dbReference type="GO" id="GO:0016020">
    <property type="term" value="C:membrane"/>
    <property type="evidence" value="ECO:0007669"/>
    <property type="project" value="UniProtKB-SubCell"/>
</dbReference>